<organism evidence="1 2">
    <name type="scientific">Dreissena polymorpha</name>
    <name type="common">Zebra mussel</name>
    <name type="synonym">Mytilus polymorpha</name>
    <dbReference type="NCBI Taxonomy" id="45954"/>
    <lineage>
        <taxon>Eukaryota</taxon>
        <taxon>Metazoa</taxon>
        <taxon>Spiralia</taxon>
        <taxon>Lophotrochozoa</taxon>
        <taxon>Mollusca</taxon>
        <taxon>Bivalvia</taxon>
        <taxon>Autobranchia</taxon>
        <taxon>Heteroconchia</taxon>
        <taxon>Euheterodonta</taxon>
        <taxon>Imparidentia</taxon>
        <taxon>Neoheterodontei</taxon>
        <taxon>Myida</taxon>
        <taxon>Dreissenoidea</taxon>
        <taxon>Dreissenidae</taxon>
        <taxon>Dreissena</taxon>
    </lineage>
</organism>
<name>A0A9D3YYF7_DREPO</name>
<protein>
    <submittedName>
        <fullName evidence="1">Uncharacterized protein</fullName>
    </submittedName>
</protein>
<reference evidence="1" key="1">
    <citation type="journal article" date="2019" name="bioRxiv">
        <title>The Genome of the Zebra Mussel, Dreissena polymorpha: A Resource for Invasive Species Research.</title>
        <authorList>
            <person name="McCartney M.A."/>
            <person name="Auch B."/>
            <person name="Kono T."/>
            <person name="Mallez S."/>
            <person name="Zhang Y."/>
            <person name="Obille A."/>
            <person name="Becker A."/>
            <person name="Abrahante J.E."/>
            <person name="Garbe J."/>
            <person name="Badalamenti J.P."/>
            <person name="Herman A."/>
            <person name="Mangelson H."/>
            <person name="Liachko I."/>
            <person name="Sullivan S."/>
            <person name="Sone E.D."/>
            <person name="Koren S."/>
            <person name="Silverstein K.A.T."/>
            <person name="Beckman K.B."/>
            <person name="Gohl D.M."/>
        </authorList>
    </citation>
    <scope>NUCLEOTIDE SEQUENCE</scope>
    <source>
        <strain evidence="1">Duluth1</strain>
        <tissue evidence="1">Whole animal</tissue>
    </source>
</reference>
<dbReference type="EMBL" id="JAIWYP010000014">
    <property type="protein sequence ID" value="KAH3707320.1"/>
    <property type="molecule type" value="Genomic_DNA"/>
</dbReference>
<evidence type="ECO:0000313" key="2">
    <source>
        <dbReference type="Proteomes" id="UP000828390"/>
    </source>
</evidence>
<proteinExistence type="predicted"/>
<reference evidence="1" key="2">
    <citation type="submission" date="2020-11" db="EMBL/GenBank/DDBJ databases">
        <authorList>
            <person name="McCartney M.A."/>
            <person name="Auch B."/>
            <person name="Kono T."/>
            <person name="Mallez S."/>
            <person name="Becker A."/>
            <person name="Gohl D.M."/>
            <person name="Silverstein K.A.T."/>
            <person name="Koren S."/>
            <person name="Bechman K.B."/>
            <person name="Herman A."/>
            <person name="Abrahante J.E."/>
            <person name="Garbe J."/>
        </authorList>
    </citation>
    <scope>NUCLEOTIDE SEQUENCE</scope>
    <source>
        <strain evidence="1">Duluth1</strain>
        <tissue evidence="1">Whole animal</tissue>
    </source>
</reference>
<dbReference type="Proteomes" id="UP000828390">
    <property type="component" value="Unassembled WGS sequence"/>
</dbReference>
<gene>
    <name evidence="1" type="ORF">DPMN_066721</name>
</gene>
<keyword evidence="2" id="KW-1185">Reference proteome</keyword>
<accession>A0A9D3YYF7</accession>
<evidence type="ECO:0000313" key="1">
    <source>
        <dbReference type="EMBL" id="KAH3707320.1"/>
    </source>
</evidence>
<dbReference type="AlphaFoldDB" id="A0A9D3YYF7"/>
<sequence length="59" mass="6770">MCSIDSSLVAVTRYSNEVHFIRVTNVQLVKNRILKIIITAWIFITMVTCTLRKTGEQDV</sequence>
<comment type="caution">
    <text evidence="1">The sequence shown here is derived from an EMBL/GenBank/DDBJ whole genome shotgun (WGS) entry which is preliminary data.</text>
</comment>